<evidence type="ECO:0000313" key="1">
    <source>
        <dbReference type="EMBL" id="RMJ16904.1"/>
    </source>
</evidence>
<dbReference type="EMBL" id="NKUJ01000040">
    <property type="protein sequence ID" value="RMJ16904.1"/>
    <property type="molecule type" value="Genomic_DNA"/>
</dbReference>
<accession>A0A3M2SHA0</accession>
<sequence>MPAVDILLLVCISRNSDVQNALLVTNWYTTKDPDRHAVPPSLPTSTPFDHPSSYPDRLIWAVVALVVSPPKSKLRLASLARRLGSVPARNEKGSPTIATLHVGGRFMVRKSHITWQRTQAFALLRAAHWQRIASSHDLQKHRDLLMLHV</sequence>
<gene>
    <name evidence="1" type="ORF">CDV36_003435</name>
</gene>
<evidence type="ECO:0000313" key="2">
    <source>
        <dbReference type="Proteomes" id="UP000277212"/>
    </source>
</evidence>
<dbReference type="Proteomes" id="UP000277212">
    <property type="component" value="Unassembled WGS sequence"/>
</dbReference>
<reference evidence="1 2" key="1">
    <citation type="submission" date="2017-06" db="EMBL/GenBank/DDBJ databases">
        <title>Comparative genomic analysis of Ambrosia Fusariam Clade fungi.</title>
        <authorList>
            <person name="Stajich J.E."/>
            <person name="Carrillo J."/>
            <person name="Kijimoto T."/>
            <person name="Eskalen A."/>
            <person name="O'Donnell K."/>
            <person name="Kasson M."/>
        </authorList>
    </citation>
    <scope>NUCLEOTIDE SEQUENCE [LARGE SCALE GENOMIC DNA]</scope>
    <source>
        <strain evidence="1">UCR3666</strain>
    </source>
</reference>
<organism evidence="1 2">
    <name type="scientific">Fusarium kuroshium</name>
    <dbReference type="NCBI Taxonomy" id="2010991"/>
    <lineage>
        <taxon>Eukaryota</taxon>
        <taxon>Fungi</taxon>
        <taxon>Dikarya</taxon>
        <taxon>Ascomycota</taxon>
        <taxon>Pezizomycotina</taxon>
        <taxon>Sordariomycetes</taxon>
        <taxon>Hypocreomycetidae</taxon>
        <taxon>Hypocreales</taxon>
        <taxon>Nectriaceae</taxon>
        <taxon>Fusarium</taxon>
        <taxon>Fusarium solani species complex</taxon>
    </lineage>
</organism>
<proteinExistence type="predicted"/>
<name>A0A3M2SHA0_9HYPO</name>
<dbReference type="AlphaFoldDB" id="A0A3M2SHA0"/>
<keyword evidence="2" id="KW-1185">Reference proteome</keyword>
<comment type="caution">
    <text evidence="1">The sequence shown here is derived from an EMBL/GenBank/DDBJ whole genome shotgun (WGS) entry which is preliminary data.</text>
</comment>
<protein>
    <submittedName>
        <fullName evidence="1">Uncharacterized protein</fullName>
    </submittedName>
</protein>